<dbReference type="EC" id="7.-.-.-" evidence="8"/>
<keyword evidence="8" id="KW-0472">Membrane</keyword>
<evidence type="ECO:0000256" key="6">
    <source>
        <dbReference type="ARBA" id="ARBA00023004"/>
    </source>
</evidence>
<comment type="subunit">
    <text evidence="8">The complex is composed of six subunits: RnfA, RnfB, RnfC, RnfD, RnfE and RnfG.</text>
</comment>
<dbReference type="GO" id="GO:0022900">
    <property type="term" value="P:electron transport chain"/>
    <property type="evidence" value="ECO:0007669"/>
    <property type="project" value="UniProtKB-UniRule"/>
</dbReference>
<feature type="binding site" evidence="8">
    <location>
        <position position="359"/>
    </location>
    <ligand>
        <name>[4Fe-4S] cluster</name>
        <dbReference type="ChEBI" id="CHEBI:49883"/>
        <label>1</label>
    </ligand>
</feature>
<keyword evidence="7 8" id="KW-0411">Iron-sulfur</keyword>
<dbReference type="EMBL" id="JACHHD010000011">
    <property type="protein sequence ID" value="MBB5185151.1"/>
    <property type="molecule type" value="Genomic_DNA"/>
</dbReference>
<dbReference type="InterPro" id="IPR037225">
    <property type="entry name" value="Nuo51_FMN-bd_sf"/>
</dbReference>
<protein>
    <recommendedName>
        <fullName evidence="8">Ion-translocating oxidoreductase complex subunit C</fullName>
        <ecNumber evidence="8">7.-.-.-</ecNumber>
    </recommendedName>
    <alternativeName>
        <fullName evidence="8">Rnf electron transport complex subunit C</fullName>
    </alternativeName>
</protein>
<dbReference type="SUPFAM" id="SSF46548">
    <property type="entry name" value="alpha-helical ferredoxin"/>
    <property type="match status" value="1"/>
</dbReference>
<dbReference type="Pfam" id="PF13375">
    <property type="entry name" value="RnfC_N"/>
    <property type="match status" value="1"/>
</dbReference>
<feature type="binding site" evidence="8">
    <location>
        <position position="408"/>
    </location>
    <ligand>
        <name>[4Fe-4S] cluster</name>
        <dbReference type="ChEBI" id="CHEBI:49883"/>
        <label>1</label>
    </ligand>
</feature>
<comment type="function">
    <text evidence="8">Part of a membrane-bound complex that couples electron transfer with translocation of ions across the membrane.</text>
</comment>
<feature type="binding site" evidence="8">
    <location>
        <position position="365"/>
    </location>
    <ligand>
        <name>[4Fe-4S] cluster</name>
        <dbReference type="ChEBI" id="CHEBI:49883"/>
        <label>1</label>
    </ligand>
</feature>
<dbReference type="InterPro" id="IPR017900">
    <property type="entry name" value="4Fe4S_Fe_S_CS"/>
</dbReference>
<dbReference type="SUPFAM" id="SSF142019">
    <property type="entry name" value="Nqo1 FMN-binding domain-like"/>
    <property type="match status" value="1"/>
</dbReference>
<accession>A0A7W8D0W1</accession>
<dbReference type="Pfam" id="PF01512">
    <property type="entry name" value="Complex1_51K"/>
    <property type="match status" value="1"/>
</dbReference>
<evidence type="ECO:0000313" key="11">
    <source>
        <dbReference type="Proteomes" id="UP000521313"/>
    </source>
</evidence>
<keyword evidence="4 8" id="KW-0677">Repeat</keyword>
<feature type="domain" description="4Fe-4S ferredoxin-type" evidence="9">
    <location>
        <begin position="350"/>
        <end position="379"/>
    </location>
</feature>
<dbReference type="InterPro" id="IPR026902">
    <property type="entry name" value="RnfC_N"/>
</dbReference>
<feature type="binding site" evidence="8">
    <location>
        <position position="401"/>
    </location>
    <ligand>
        <name>[4Fe-4S] cluster</name>
        <dbReference type="ChEBI" id="CHEBI:49883"/>
        <label>2</label>
    </ligand>
</feature>
<evidence type="ECO:0000256" key="7">
    <source>
        <dbReference type="ARBA" id="ARBA00023014"/>
    </source>
</evidence>
<dbReference type="PROSITE" id="PS51379">
    <property type="entry name" value="4FE4S_FER_2"/>
    <property type="match status" value="2"/>
</dbReference>
<gene>
    <name evidence="8" type="primary">rnfC</name>
    <name evidence="10" type="ORF">HNQ43_001204</name>
</gene>
<dbReference type="GO" id="GO:0046872">
    <property type="term" value="F:metal ion binding"/>
    <property type="evidence" value="ECO:0007669"/>
    <property type="project" value="UniProtKB-KW"/>
</dbReference>
<comment type="cofactor">
    <cofactor evidence="8">
        <name>[4Fe-4S] cluster</name>
        <dbReference type="ChEBI" id="CHEBI:49883"/>
    </cofactor>
    <text evidence="8">Binds 2 [4Fe-4S] clusters per subunit.</text>
</comment>
<comment type="caution">
    <text evidence="10">The sequence shown here is derived from an EMBL/GenBank/DDBJ whole genome shotgun (WGS) entry which is preliminary data.</text>
</comment>
<dbReference type="PANTHER" id="PTHR43034">
    <property type="entry name" value="ION-TRANSLOCATING OXIDOREDUCTASE COMPLEX SUBUNIT C"/>
    <property type="match status" value="1"/>
</dbReference>
<dbReference type="Pfam" id="PF13237">
    <property type="entry name" value="Fer4_10"/>
    <property type="match status" value="1"/>
</dbReference>
<keyword evidence="5 8" id="KW-0249">Electron transport</keyword>
<evidence type="ECO:0000256" key="8">
    <source>
        <dbReference type="HAMAP-Rule" id="MF_00461"/>
    </source>
</evidence>
<sequence length="432" mass="47218">MSLFLGPMHHFIPGHKDLTDKKEILHVSPSKEVYIPLAAGANTDLEVLVQEGDKVEIGTKLAITRSGFFVPIYSSVSGFYRGLKKRMSASLKPIDHMVIELSDSQNKIQALKPLDYRSASHEECVEQIKQAGIVGLGGAGFPAYIKYQKTEGMECVIINAVECEPYITADYAHTMQNVSRLVLGCEILKKMANVSNVYIAIKKTHPDWIQAVQSHLQSKDGISVRSVPDVYPMGWERVLVREILHKEYDRLPGEAGAIISNASTAMAVADAFEDGDAIYQKTVTVSGDGIKEPHNIVCPVGTPVAELISACQGYTSDSVRLIAGGPMMGKTIVNDQFVVDRATNAITVLKHVEDDEIACLRCGRCSDHCPSGLQPVRISMAVKMGNAEEMEKRGALSCIECGLCTYVCPSHIDVTENVRKAKRIVSLKKKKA</sequence>
<feature type="binding site" evidence="8">
    <location>
        <position position="404"/>
    </location>
    <ligand>
        <name>[4Fe-4S] cluster</name>
        <dbReference type="ChEBI" id="CHEBI:49883"/>
        <label>2</label>
    </ligand>
</feature>
<dbReference type="Pfam" id="PF10531">
    <property type="entry name" value="SLBB"/>
    <property type="match status" value="1"/>
</dbReference>
<evidence type="ECO:0000256" key="2">
    <source>
        <dbReference type="ARBA" id="ARBA00022485"/>
    </source>
</evidence>
<reference evidence="10 11" key="1">
    <citation type="submission" date="2020-08" db="EMBL/GenBank/DDBJ databases">
        <title>Genomic Encyclopedia of Type Strains, Phase IV (KMG-IV): sequencing the most valuable type-strain genomes for metagenomic binning, comparative biology and taxonomic classification.</title>
        <authorList>
            <person name="Goeker M."/>
        </authorList>
    </citation>
    <scope>NUCLEOTIDE SEQUENCE [LARGE SCALE GENOMIC DNA]</scope>
    <source>
        <strain evidence="10 11">DSM 26963</strain>
    </source>
</reference>
<feature type="domain" description="4Fe-4S ferredoxin-type" evidence="9">
    <location>
        <begin position="388"/>
        <end position="417"/>
    </location>
</feature>
<evidence type="ECO:0000256" key="5">
    <source>
        <dbReference type="ARBA" id="ARBA00022982"/>
    </source>
</evidence>
<dbReference type="RefSeq" id="WP_183375762.1">
    <property type="nucleotide sequence ID" value="NZ_CAWVLV010000018.1"/>
</dbReference>
<dbReference type="Gene3D" id="3.40.50.11540">
    <property type="entry name" value="NADH-ubiquinone oxidoreductase 51kDa subunit"/>
    <property type="match status" value="1"/>
</dbReference>
<dbReference type="InterPro" id="IPR019554">
    <property type="entry name" value="Soluble_ligand-bd"/>
</dbReference>
<dbReference type="GO" id="GO:0051539">
    <property type="term" value="F:4 iron, 4 sulfur cluster binding"/>
    <property type="evidence" value="ECO:0007669"/>
    <property type="project" value="UniProtKB-KW"/>
</dbReference>
<evidence type="ECO:0000259" key="9">
    <source>
        <dbReference type="PROSITE" id="PS51379"/>
    </source>
</evidence>
<feature type="binding site" evidence="8">
    <location>
        <position position="362"/>
    </location>
    <ligand>
        <name>[4Fe-4S] cluster</name>
        <dbReference type="ChEBI" id="CHEBI:49883"/>
        <label>1</label>
    </ligand>
</feature>
<dbReference type="Proteomes" id="UP000521313">
    <property type="component" value="Unassembled WGS sequence"/>
</dbReference>
<dbReference type="PANTHER" id="PTHR43034:SF2">
    <property type="entry name" value="ION-TRANSLOCATING OXIDOREDUCTASE COMPLEX SUBUNIT C"/>
    <property type="match status" value="1"/>
</dbReference>
<dbReference type="NCBIfam" id="TIGR01945">
    <property type="entry name" value="rnfC"/>
    <property type="match status" value="1"/>
</dbReference>
<evidence type="ECO:0000256" key="1">
    <source>
        <dbReference type="ARBA" id="ARBA00022448"/>
    </source>
</evidence>
<feature type="binding site" evidence="8">
    <location>
        <position position="369"/>
    </location>
    <ligand>
        <name>[4Fe-4S] cluster</name>
        <dbReference type="ChEBI" id="CHEBI:49883"/>
        <label>2</label>
    </ligand>
</feature>
<keyword evidence="8" id="KW-1003">Cell membrane</keyword>
<keyword evidence="1 8" id="KW-0813">Transport</keyword>
<comment type="similarity">
    <text evidence="8">Belongs to the 4Fe4S bacterial-type ferredoxin family. RnfC subfamily.</text>
</comment>
<dbReference type="InterPro" id="IPR009051">
    <property type="entry name" value="Helical_ferredxn"/>
</dbReference>
<keyword evidence="3 8" id="KW-0479">Metal-binding</keyword>
<dbReference type="SUPFAM" id="SSF142984">
    <property type="entry name" value="Nqo1 middle domain-like"/>
    <property type="match status" value="1"/>
</dbReference>
<keyword evidence="6 8" id="KW-0408">Iron</keyword>
<dbReference type="InterPro" id="IPR017896">
    <property type="entry name" value="4Fe4S_Fe-S-bd"/>
</dbReference>
<dbReference type="PROSITE" id="PS00198">
    <property type="entry name" value="4FE4S_FER_1"/>
    <property type="match status" value="2"/>
</dbReference>
<comment type="subcellular location">
    <subcellularLocation>
        <location evidence="8">Cell membrane</location>
        <topology evidence="8">Peripheral membrane protein</topology>
    </subcellularLocation>
</comment>
<proteinExistence type="inferred from homology"/>
<dbReference type="InterPro" id="IPR011538">
    <property type="entry name" value="Nuo51_FMN-bd"/>
</dbReference>
<dbReference type="GO" id="GO:0009055">
    <property type="term" value="F:electron transfer activity"/>
    <property type="evidence" value="ECO:0007669"/>
    <property type="project" value="InterPro"/>
</dbReference>
<evidence type="ECO:0000256" key="4">
    <source>
        <dbReference type="ARBA" id="ARBA00022737"/>
    </source>
</evidence>
<feature type="binding site" evidence="8">
    <location>
        <position position="398"/>
    </location>
    <ligand>
        <name>[4Fe-4S] cluster</name>
        <dbReference type="ChEBI" id="CHEBI:49883"/>
        <label>2</label>
    </ligand>
</feature>
<dbReference type="HAMAP" id="MF_00461">
    <property type="entry name" value="RsxC_RnfC"/>
    <property type="match status" value="1"/>
</dbReference>
<keyword evidence="2 8" id="KW-0004">4Fe-4S</keyword>
<dbReference type="AlphaFoldDB" id="A0A7W8D0W1"/>
<evidence type="ECO:0000313" key="10">
    <source>
        <dbReference type="EMBL" id="MBB5185151.1"/>
    </source>
</evidence>
<dbReference type="Gene3D" id="1.10.1060.10">
    <property type="entry name" value="Alpha-helical ferredoxin"/>
    <property type="match status" value="1"/>
</dbReference>
<dbReference type="GO" id="GO:0005886">
    <property type="term" value="C:plasma membrane"/>
    <property type="evidence" value="ECO:0007669"/>
    <property type="project" value="UniProtKB-SubCell"/>
</dbReference>
<keyword evidence="8" id="KW-1278">Translocase</keyword>
<dbReference type="InterPro" id="IPR010208">
    <property type="entry name" value="Ion_transpt_RnfC/RsxC"/>
</dbReference>
<evidence type="ECO:0000256" key="3">
    <source>
        <dbReference type="ARBA" id="ARBA00022723"/>
    </source>
</evidence>
<name>A0A7W8D0W1_9FIRM</name>
<organism evidence="10 11">
    <name type="scientific">Faecalicoccus acidiformans</name>
    <dbReference type="NCBI Taxonomy" id="915173"/>
    <lineage>
        <taxon>Bacteria</taxon>
        <taxon>Bacillati</taxon>
        <taxon>Bacillota</taxon>
        <taxon>Erysipelotrichia</taxon>
        <taxon>Erysipelotrichales</taxon>
        <taxon>Erysipelotrichaceae</taxon>
        <taxon>Faecalicoccus</taxon>
    </lineage>
</organism>